<dbReference type="PANTHER" id="PTHR35515">
    <property type="entry name" value="NAD(P)H-QUINONE OXIDOREDUCTASE SUBUNIT N, CHLOROPLASTIC"/>
    <property type="match status" value="1"/>
</dbReference>
<evidence type="ECO:0000256" key="8">
    <source>
        <dbReference type="HAMAP-Rule" id="MF_01353"/>
    </source>
</evidence>
<gene>
    <name evidence="8 9" type="primary">ndhN</name>
    <name evidence="9" type="ORF">H6F41_04540</name>
</gene>
<organism evidence="9 10">
    <name type="scientific">Pseudanabaena mucicola FACHB-723</name>
    <dbReference type="NCBI Taxonomy" id="2692860"/>
    <lineage>
        <taxon>Bacteria</taxon>
        <taxon>Bacillati</taxon>
        <taxon>Cyanobacteriota</taxon>
        <taxon>Cyanophyceae</taxon>
        <taxon>Pseudanabaenales</taxon>
        <taxon>Pseudanabaenaceae</taxon>
        <taxon>Pseudanabaena</taxon>
    </lineage>
</organism>
<keyword evidence="7 8" id="KW-0472">Membrane</keyword>
<dbReference type="InterPro" id="IPR020874">
    <property type="entry name" value="NAD(P)H-quinone_OxRdtase_su_N"/>
</dbReference>
<comment type="function">
    <text evidence="8">NDH-1 shuttles electrons from an unknown electron donor, via FMN and iron-sulfur (Fe-S) centers, to quinones in the respiratory and/or the photosynthetic chain. The immediate electron acceptor for the enzyme in this species is believed to be plastoquinone. Couples the redox reaction to proton translocation, and thus conserves the redox energy in a proton gradient. Cyanobacterial NDH-1 also plays a role in inorganic carbon-concentration.</text>
</comment>
<evidence type="ECO:0000313" key="10">
    <source>
        <dbReference type="Proteomes" id="UP000642094"/>
    </source>
</evidence>
<keyword evidence="2 8" id="KW-0874">Quinone</keyword>
<evidence type="ECO:0000256" key="1">
    <source>
        <dbReference type="ARBA" id="ARBA00022448"/>
    </source>
</evidence>
<proteinExistence type="inferred from homology"/>
<evidence type="ECO:0000256" key="6">
    <source>
        <dbReference type="ARBA" id="ARBA00023027"/>
    </source>
</evidence>
<evidence type="ECO:0000313" key="9">
    <source>
        <dbReference type="EMBL" id="MBD2187412.1"/>
    </source>
</evidence>
<keyword evidence="1 8" id="KW-0813">Transport</keyword>
<keyword evidence="3 8" id="KW-0521">NADP</keyword>
<dbReference type="EC" id="7.1.1.-" evidence="8"/>
<dbReference type="Pfam" id="PF11909">
    <property type="entry name" value="NdhN"/>
    <property type="match status" value="1"/>
</dbReference>
<comment type="similarity">
    <text evidence="8">Belongs to the complex I NdhN subunit family.</text>
</comment>
<keyword evidence="8" id="KW-0793">Thylakoid</keyword>
<evidence type="ECO:0000256" key="3">
    <source>
        <dbReference type="ARBA" id="ARBA00022857"/>
    </source>
</evidence>
<name>A0ABR7ZUF5_9CYAN</name>
<keyword evidence="10" id="KW-1185">Reference proteome</keyword>
<keyword evidence="4 8" id="KW-0618">Plastoquinone</keyword>
<evidence type="ECO:0000256" key="2">
    <source>
        <dbReference type="ARBA" id="ARBA00022719"/>
    </source>
</evidence>
<accession>A0ABR7ZUF5</accession>
<keyword evidence="6 8" id="KW-0520">NAD</keyword>
<dbReference type="PANTHER" id="PTHR35515:SF1">
    <property type="entry name" value="NAD(P)H-QUINONE OXIDOREDUCTASE SUBUNIT N, CHLOROPLASTIC"/>
    <property type="match status" value="1"/>
</dbReference>
<dbReference type="HAMAP" id="MF_01353">
    <property type="entry name" value="NDH1_NDH1N"/>
    <property type="match status" value="1"/>
</dbReference>
<dbReference type="RefSeq" id="WP_190402290.1">
    <property type="nucleotide sequence ID" value="NZ_JACJQB010000005.1"/>
</dbReference>
<evidence type="ECO:0000256" key="4">
    <source>
        <dbReference type="ARBA" id="ARBA00022957"/>
    </source>
</evidence>
<dbReference type="Proteomes" id="UP000642094">
    <property type="component" value="Unassembled WGS sequence"/>
</dbReference>
<comment type="caution">
    <text evidence="9">The sequence shown here is derived from an EMBL/GenBank/DDBJ whole genome shotgun (WGS) entry which is preliminary data.</text>
</comment>
<comment type="subcellular location">
    <subcellularLocation>
        <location evidence="8">Cellular thylakoid membrane</location>
        <topology evidence="8">Peripheral membrane protein</topology>
        <orientation evidence="8">Cytoplasmic side</orientation>
    </subcellularLocation>
</comment>
<dbReference type="EMBL" id="JACJQB010000005">
    <property type="protein sequence ID" value="MBD2187412.1"/>
    <property type="molecule type" value="Genomic_DNA"/>
</dbReference>
<evidence type="ECO:0000256" key="5">
    <source>
        <dbReference type="ARBA" id="ARBA00022967"/>
    </source>
</evidence>
<keyword evidence="5 8" id="KW-1278">Translocase</keyword>
<protein>
    <recommendedName>
        <fullName evidence="8">NAD(P)H-quinone oxidoreductase subunit N</fullName>
        <ecNumber evidence="8">7.1.1.-</ecNumber>
    </recommendedName>
    <alternativeName>
        <fullName evidence="8">NAD(P)H dehydrogenase I subunit N</fullName>
        <shortName evidence="8">NDH-1 subunit N</shortName>
        <shortName evidence="8">NDH-N</shortName>
    </alternativeName>
</protein>
<comment type="subunit">
    <text evidence="8">NDH-1 can be composed of about 15 different subunits; different subcomplexes with different compositions have been identified which probably have different functions.</text>
</comment>
<sequence length="150" mass="16716">MPLIATDKIVKDLEKAGALAMRVPPEGGYEGRYQLRLKNAGYEILFITARGLGDVSSYLTDVHGVRPSHLGKTEIRTYFIPPAIQFRLNALPPKSKGLVVWLIEGKYLSKEELETLSQIPDRDPRVKIVIEVGSDRQVTWESLKQSNAAA</sequence>
<evidence type="ECO:0000256" key="7">
    <source>
        <dbReference type="ARBA" id="ARBA00023136"/>
    </source>
</evidence>
<reference evidence="9 10" key="1">
    <citation type="journal article" date="2020" name="ISME J.">
        <title>Comparative genomics reveals insights into cyanobacterial evolution and habitat adaptation.</title>
        <authorList>
            <person name="Chen M.Y."/>
            <person name="Teng W.K."/>
            <person name="Zhao L."/>
            <person name="Hu C.X."/>
            <person name="Zhou Y.K."/>
            <person name="Han B.P."/>
            <person name="Song L.R."/>
            <person name="Shu W.S."/>
        </authorList>
    </citation>
    <scope>NUCLEOTIDE SEQUENCE [LARGE SCALE GENOMIC DNA]</scope>
    <source>
        <strain evidence="9 10">FACHB-723</strain>
    </source>
</reference>
<comment type="catalytic activity">
    <reaction evidence="8">
        <text>a plastoquinone + NADH + (n+1) H(+)(in) = a plastoquinol + NAD(+) + n H(+)(out)</text>
        <dbReference type="Rhea" id="RHEA:42608"/>
        <dbReference type="Rhea" id="RHEA-COMP:9561"/>
        <dbReference type="Rhea" id="RHEA-COMP:9562"/>
        <dbReference type="ChEBI" id="CHEBI:15378"/>
        <dbReference type="ChEBI" id="CHEBI:17757"/>
        <dbReference type="ChEBI" id="CHEBI:57540"/>
        <dbReference type="ChEBI" id="CHEBI:57945"/>
        <dbReference type="ChEBI" id="CHEBI:62192"/>
    </reaction>
</comment>
<comment type="catalytic activity">
    <reaction evidence="8">
        <text>a plastoquinone + NADPH + (n+1) H(+)(in) = a plastoquinol + NADP(+) + n H(+)(out)</text>
        <dbReference type="Rhea" id="RHEA:42612"/>
        <dbReference type="Rhea" id="RHEA-COMP:9561"/>
        <dbReference type="Rhea" id="RHEA-COMP:9562"/>
        <dbReference type="ChEBI" id="CHEBI:15378"/>
        <dbReference type="ChEBI" id="CHEBI:17757"/>
        <dbReference type="ChEBI" id="CHEBI:57783"/>
        <dbReference type="ChEBI" id="CHEBI:58349"/>
        <dbReference type="ChEBI" id="CHEBI:62192"/>
    </reaction>
</comment>